<dbReference type="Proteomes" id="UP000033115">
    <property type="component" value="Chromosome"/>
</dbReference>
<reference evidence="2 3" key="1">
    <citation type="journal article" date="2015" name="J. Biotechnol.">
        <title>Complete genome sequence of a malodorant-producing acetogen, Clostridium scatologenes ATCC 25775(T).</title>
        <authorList>
            <person name="Zhu Z."/>
            <person name="Guo T."/>
            <person name="Zheng H."/>
            <person name="Song T."/>
            <person name="Ouyang P."/>
            <person name="Xie J."/>
        </authorList>
    </citation>
    <scope>NUCLEOTIDE SEQUENCE [LARGE SCALE GENOMIC DNA]</scope>
    <source>
        <strain evidence="2 3">ATCC 25775</strain>
    </source>
</reference>
<evidence type="ECO:0000256" key="1">
    <source>
        <dbReference type="SAM" id="Phobius"/>
    </source>
</evidence>
<keyword evidence="1" id="KW-1133">Transmembrane helix</keyword>
<sequence>MGKKNEITSTKLFEQSKKKHINKHTIIKVTLCILAIFIVLGIYGQNKYKERQNDKNLVGYTVQNEKLVDTCNLVNIDGFYLGKGTLNKQVHYIFQGEKNNEKSNNIDVIDKQVEIHYVDSSNTLDKPGTVKAYATSYMKKDNNGKIIKTQQRYCYKVYIPQNSIKDCGELTTSDDN</sequence>
<dbReference type="EMBL" id="CP009933">
    <property type="protein sequence ID" value="AKA71792.1"/>
    <property type="molecule type" value="Genomic_DNA"/>
</dbReference>
<dbReference type="RefSeq" id="WP_029163014.1">
    <property type="nucleotide sequence ID" value="NZ_CP009933.1"/>
</dbReference>
<dbReference type="HOGENOM" id="CLU_130856_0_0_9"/>
<accession>A0A0E3JRM1</accession>
<dbReference type="AlphaFoldDB" id="A0A0E3JRM1"/>
<keyword evidence="1" id="KW-0472">Membrane</keyword>
<proteinExistence type="predicted"/>
<protein>
    <submittedName>
        <fullName evidence="2">Uncharacterized protein</fullName>
    </submittedName>
</protein>
<gene>
    <name evidence="2" type="ORF">CSCA_4667</name>
</gene>
<evidence type="ECO:0000313" key="3">
    <source>
        <dbReference type="Proteomes" id="UP000033115"/>
    </source>
</evidence>
<name>A0A0E3JRM1_CLOSL</name>
<dbReference type="KEGG" id="csq:CSCA_4667"/>
<dbReference type="STRING" id="1548.CSCA_4667"/>
<feature type="transmembrane region" description="Helical" evidence="1">
    <location>
        <begin position="25"/>
        <end position="44"/>
    </location>
</feature>
<keyword evidence="1" id="KW-0812">Transmembrane</keyword>
<organism evidence="2 3">
    <name type="scientific">Clostridium scatologenes</name>
    <dbReference type="NCBI Taxonomy" id="1548"/>
    <lineage>
        <taxon>Bacteria</taxon>
        <taxon>Bacillati</taxon>
        <taxon>Bacillota</taxon>
        <taxon>Clostridia</taxon>
        <taxon>Eubacteriales</taxon>
        <taxon>Clostridiaceae</taxon>
        <taxon>Clostridium</taxon>
    </lineage>
</organism>
<keyword evidence="3" id="KW-1185">Reference proteome</keyword>
<evidence type="ECO:0000313" key="2">
    <source>
        <dbReference type="EMBL" id="AKA71792.1"/>
    </source>
</evidence>